<keyword evidence="1 2" id="KW-0597">Phosphoprotein</keyword>
<dbReference type="EMBL" id="CP071090">
    <property type="protein sequence ID" value="QSQ20872.1"/>
    <property type="molecule type" value="Genomic_DNA"/>
</dbReference>
<dbReference type="Proteomes" id="UP000662747">
    <property type="component" value="Chromosome"/>
</dbReference>
<dbReference type="SUPFAM" id="SSF52172">
    <property type="entry name" value="CheY-like"/>
    <property type="match status" value="1"/>
</dbReference>
<dbReference type="InterPro" id="IPR001789">
    <property type="entry name" value="Sig_transdc_resp-reg_receiver"/>
</dbReference>
<proteinExistence type="predicted"/>
<evidence type="ECO:0000259" key="3">
    <source>
        <dbReference type="PROSITE" id="PS50110"/>
    </source>
</evidence>
<dbReference type="PROSITE" id="PS50110">
    <property type="entry name" value="RESPONSE_REGULATORY"/>
    <property type="match status" value="1"/>
</dbReference>
<dbReference type="PANTHER" id="PTHR44591">
    <property type="entry name" value="STRESS RESPONSE REGULATOR PROTEIN 1"/>
    <property type="match status" value="1"/>
</dbReference>
<name>A0ABX7NTS7_9BACT</name>
<feature type="domain" description="Response regulatory" evidence="3">
    <location>
        <begin position="7"/>
        <end position="121"/>
    </location>
</feature>
<organism evidence="4 5">
    <name type="scientific">Pyxidicoccus parkwayensis</name>
    <dbReference type="NCBI Taxonomy" id="2813578"/>
    <lineage>
        <taxon>Bacteria</taxon>
        <taxon>Pseudomonadati</taxon>
        <taxon>Myxococcota</taxon>
        <taxon>Myxococcia</taxon>
        <taxon>Myxococcales</taxon>
        <taxon>Cystobacterineae</taxon>
        <taxon>Myxococcaceae</taxon>
        <taxon>Pyxidicoccus</taxon>
    </lineage>
</organism>
<keyword evidence="5" id="KW-1185">Reference proteome</keyword>
<sequence length="145" mass="16476">MNAQRLQVLLVDDEEPVLTSTAAVLSEDFDVQLARDAGSALRLLALGRFDVLCTDFHMPGRNGMELLREATRLYPHLAGVLVTGYREYLDRRDQQQAQGLFYLVLKPYRPEDLITMIRRAAEAARLKREMSLITSGLAERKRGTR</sequence>
<reference evidence="4 5" key="1">
    <citation type="submission" date="2021-02" db="EMBL/GenBank/DDBJ databases">
        <title>De Novo genome assembly of isolated myxobacteria.</title>
        <authorList>
            <person name="Stevens D.C."/>
        </authorList>
    </citation>
    <scope>NUCLEOTIDE SEQUENCE [LARGE SCALE GENOMIC DNA]</scope>
    <source>
        <strain evidence="5">SCPEA02</strain>
    </source>
</reference>
<dbReference type="PANTHER" id="PTHR44591:SF21">
    <property type="entry name" value="TWO-COMPONENT RESPONSE REGULATOR"/>
    <property type="match status" value="1"/>
</dbReference>
<dbReference type="SMART" id="SM00448">
    <property type="entry name" value="REC"/>
    <property type="match status" value="1"/>
</dbReference>
<accession>A0ABX7NTS7</accession>
<evidence type="ECO:0000313" key="4">
    <source>
        <dbReference type="EMBL" id="QSQ20872.1"/>
    </source>
</evidence>
<dbReference type="RefSeq" id="WP_206722452.1">
    <property type="nucleotide sequence ID" value="NZ_CP071090.1"/>
</dbReference>
<protein>
    <submittedName>
        <fullName evidence="4">Response regulator</fullName>
    </submittedName>
</protein>
<feature type="modified residue" description="4-aspartylphosphate" evidence="2">
    <location>
        <position position="55"/>
    </location>
</feature>
<gene>
    <name evidence="4" type="ORF">JY651_37465</name>
</gene>
<evidence type="ECO:0000256" key="1">
    <source>
        <dbReference type="ARBA" id="ARBA00022553"/>
    </source>
</evidence>
<evidence type="ECO:0000313" key="5">
    <source>
        <dbReference type="Proteomes" id="UP000662747"/>
    </source>
</evidence>
<evidence type="ECO:0000256" key="2">
    <source>
        <dbReference type="PROSITE-ProRule" id="PRU00169"/>
    </source>
</evidence>
<dbReference type="InterPro" id="IPR050595">
    <property type="entry name" value="Bact_response_regulator"/>
</dbReference>
<dbReference type="Pfam" id="PF00072">
    <property type="entry name" value="Response_reg"/>
    <property type="match status" value="1"/>
</dbReference>
<dbReference type="Gene3D" id="3.40.50.2300">
    <property type="match status" value="1"/>
</dbReference>
<dbReference type="InterPro" id="IPR011006">
    <property type="entry name" value="CheY-like_superfamily"/>
</dbReference>